<evidence type="ECO:0000313" key="8">
    <source>
        <dbReference type="RefSeq" id="XP_050556539.1"/>
    </source>
</evidence>
<gene>
    <name evidence="8" type="primary">LOC118281263</name>
</gene>
<organism evidence="7 8">
    <name type="scientific">Spodoptera frugiperda</name>
    <name type="common">Fall armyworm</name>
    <dbReference type="NCBI Taxonomy" id="7108"/>
    <lineage>
        <taxon>Eukaryota</taxon>
        <taxon>Metazoa</taxon>
        <taxon>Ecdysozoa</taxon>
        <taxon>Arthropoda</taxon>
        <taxon>Hexapoda</taxon>
        <taxon>Insecta</taxon>
        <taxon>Pterygota</taxon>
        <taxon>Neoptera</taxon>
        <taxon>Endopterygota</taxon>
        <taxon>Lepidoptera</taxon>
        <taxon>Glossata</taxon>
        <taxon>Ditrysia</taxon>
        <taxon>Noctuoidea</taxon>
        <taxon>Noctuidae</taxon>
        <taxon>Amphipyrinae</taxon>
        <taxon>Spodoptera</taxon>
    </lineage>
</organism>
<keyword evidence="7" id="KW-1185">Reference proteome</keyword>
<feature type="chain" id="PRO_5040303170" evidence="5">
    <location>
        <begin position="25"/>
        <end position="334"/>
    </location>
</feature>
<dbReference type="PRINTS" id="PR00821">
    <property type="entry name" value="TAGLIPASE"/>
</dbReference>
<dbReference type="Gene3D" id="3.40.50.1820">
    <property type="entry name" value="alpha/beta hydrolase"/>
    <property type="match status" value="1"/>
</dbReference>
<feature type="signal peptide" evidence="5">
    <location>
        <begin position="1"/>
        <end position="24"/>
    </location>
</feature>
<dbReference type="GO" id="GO:0016298">
    <property type="term" value="F:lipase activity"/>
    <property type="evidence" value="ECO:0007669"/>
    <property type="project" value="InterPro"/>
</dbReference>
<accession>A0A9R0E068</accession>
<dbReference type="InterPro" id="IPR029058">
    <property type="entry name" value="AB_hydrolase_fold"/>
</dbReference>
<dbReference type="AlphaFoldDB" id="A0A9R0E068"/>
<comment type="similarity">
    <text evidence="2 4">Belongs to the AB hydrolase superfamily. Lipase family.</text>
</comment>
<feature type="domain" description="Lipase" evidence="6">
    <location>
        <begin position="61"/>
        <end position="303"/>
    </location>
</feature>
<dbReference type="GeneID" id="118281263"/>
<evidence type="ECO:0000256" key="4">
    <source>
        <dbReference type="RuleBase" id="RU004262"/>
    </source>
</evidence>
<evidence type="ECO:0000256" key="1">
    <source>
        <dbReference type="ARBA" id="ARBA00004613"/>
    </source>
</evidence>
<dbReference type="GO" id="GO:0017171">
    <property type="term" value="F:serine hydrolase activity"/>
    <property type="evidence" value="ECO:0007669"/>
    <property type="project" value="TreeGrafter"/>
</dbReference>
<dbReference type="Proteomes" id="UP000829999">
    <property type="component" value="Chromosome 19"/>
</dbReference>
<dbReference type="PANTHER" id="PTHR11610">
    <property type="entry name" value="LIPASE"/>
    <property type="match status" value="1"/>
</dbReference>
<dbReference type="GO" id="GO:0016042">
    <property type="term" value="P:lipid catabolic process"/>
    <property type="evidence" value="ECO:0007669"/>
    <property type="project" value="TreeGrafter"/>
</dbReference>
<comment type="subcellular location">
    <subcellularLocation>
        <location evidence="1">Secreted</location>
    </subcellularLocation>
</comment>
<evidence type="ECO:0000313" key="7">
    <source>
        <dbReference type="Proteomes" id="UP000829999"/>
    </source>
</evidence>
<reference evidence="8" key="1">
    <citation type="submission" date="2025-08" db="UniProtKB">
        <authorList>
            <consortium name="RefSeq"/>
        </authorList>
    </citation>
    <scope>IDENTIFICATION</scope>
    <source>
        <tissue evidence="8">Whole larval tissue</tissue>
    </source>
</reference>
<dbReference type="OrthoDB" id="199913at2759"/>
<dbReference type="Pfam" id="PF00151">
    <property type="entry name" value="Lipase"/>
    <property type="match status" value="1"/>
</dbReference>
<evidence type="ECO:0000256" key="3">
    <source>
        <dbReference type="ARBA" id="ARBA00022525"/>
    </source>
</evidence>
<keyword evidence="3" id="KW-0964">Secreted</keyword>
<dbReference type="RefSeq" id="XP_050556539.1">
    <property type="nucleotide sequence ID" value="XM_050700582.1"/>
</dbReference>
<dbReference type="InterPro" id="IPR000734">
    <property type="entry name" value="TAG_lipase"/>
</dbReference>
<name>A0A9R0E068_SPOFR</name>
<evidence type="ECO:0000256" key="5">
    <source>
        <dbReference type="SAM" id="SignalP"/>
    </source>
</evidence>
<sequence>MYKTATMVSWVAAVLVLGAAVVSAYPANDPVIGKWSEGLRYDYLEDDAGKVHLVDNWMKISDFDRLARYNPDASNKYHLFTRTNPTISQPIVLNNAATVHNSNFDARRRTIVMMHGFAGSITSGFNTVLLPAFLAAGDVNVIILDWSAGSSWGPRAIQAGQAAGRFINWLNSITGANPQNYHVIGYSVGGHGAGIIARTINGNVGYVTGLDPADRWDTAWLFRPNDGIYTEVMHTNGGDSGWLNPLAQVDFYPNGGRQMPGCMTALCHHYRSYYYMAESLRTGGFTGRRCDNLNAALAGNCNGPTLRMGGFEPKNGNTGLYHLRTNPMHPYSQG</sequence>
<dbReference type="InterPro" id="IPR013818">
    <property type="entry name" value="Lipase"/>
</dbReference>
<evidence type="ECO:0000256" key="2">
    <source>
        <dbReference type="ARBA" id="ARBA00010701"/>
    </source>
</evidence>
<proteinExistence type="inferred from homology"/>
<dbReference type="GO" id="GO:0005615">
    <property type="term" value="C:extracellular space"/>
    <property type="evidence" value="ECO:0007669"/>
    <property type="project" value="TreeGrafter"/>
</dbReference>
<keyword evidence="5" id="KW-0732">Signal</keyword>
<evidence type="ECO:0000259" key="6">
    <source>
        <dbReference type="Pfam" id="PF00151"/>
    </source>
</evidence>
<dbReference type="PANTHER" id="PTHR11610:SF173">
    <property type="entry name" value="LIPASE DOMAIN-CONTAINING PROTEIN-RELATED"/>
    <property type="match status" value="1"/>
</dbReference>
<protein>
    <submittedName>
        <fullName evidence="8">Pancreatic triacylglycerol lipase-like</fullName>
    </submittedName>
</protein>
<dbReference type="SUPFAM" id="SSF53474">
    <property type="entry name" value="alpha/beta-Hydrolases"/>
    <property type="match status" value="1"/>
</dbReference>